<organism evidence="2 3">
    <name type="scientific">Neonectria magnoliae</name>
    <dbReference type="NCBI Taxonomy" id="2732573"/>
    <lineage>
        <taxon>Eukaryota</taxon>
        <taxon>Fungi</taxon>
        <taxon>Dikarya</taxon>
        <taxon>Ascomycota</taxon>
        <taxon>Pezizomycotina</taxon>
        <taxon>Sordariomycetes</taxon>
        <taxon>Hypocreomycetidae</taxon>
        <taxon>Hypocreales</taxon>
        <taxon>Nectriaceae</taxon>
        <taxon>Neonectria</taxon>
    </lineage>
</organism>
<feature type="region of interest" description="Disordered" evidence="1">
    <location>
        <begin position="10"/>
        <end position="29"/>
    </location>
</feature>
<proteinExistence type="predicted"/>
<evidence type="ECO:0000313" key="2">
    <source>
        <dbReference type="EMBL" id="KAK7424633.1"/>
    </source>
</evidence>
<comment type="caution">
    <text evidence="2">The sequence shown here is derived from an EMBL/GenBank/DDBJ whole genome shotgun (WGS) entry which is preliminary data.</text>
</comment>
<accession>A0ABR1HTS3</accession>
<evidence type="ECO:0000313" key="3">
    <source>
        <dbReference type="Proteomes" id="UP001498421"/>
    </source>
</evidence>
<name>A0ABR1HTS3_9HYPO</name>
<evidence type="ECO:0000256" key="1">
    <source>
        <dbReference type="SAM" id="MobiDB-lite"/>
    </source>
</evidence>
<gene>
    <name evidence="2" type="ORF">QQZ08_008516</name>
</gene>
<feature type="compositionally biased region" description="Low complexity" evidence="1">
    <location>
        <begin position="17"/>
        <end position="28"/>
    </location>
</feature>
<keyword evidence="3" id="KW-1185">Reference proteome</keyword>
<protein>
    <submittedName>
        <fullName evidence="2">Uncharacterized protein</fullName>
    </submittedName>
</protein>
<dbReference type="EMBL" id="JAZAVK010000089">
    <property type="protein sequence ID" value="KAK7424633.1"/>
    <property type="molecule type" value="Genomic_DNA"/>
</dbReference>
<reference evidence="2 3" key="1">
    <citation type="journal article" date="2025" name="Microbiol. Resour. Announc.">
        <title>Draft genome sequences for Neonectria magnoliae and Neonectria punicea, canker pathogens of Liriodendron tulipifera and Acer saccharum in West Virginia.</title>
        <authorList>
            <person name="Petronek H.M."/>
            <person name="Kasson M.T."/>
            <person name="Metheny A.M."/>
            <person name="Stauder C.M."/>
            <person name="Lovett B."/>
            <person name="Lynch S.C."/>
            <person name="Garnas J.R."/>
            <person name="Kasson L.R."/>
            <person name="Stajich J.E."/>
        </authorList>
    </citation>
    <scope>NUCLEOTIDE SEQUENCE [LARGE SCALE GENOMIC DNA]</scope>
    <source>
        <strain evidence="2 3">NRRL 64651</strain>
    </source>
</reference>
<dbReference type="Proteomes" id="UP001498421">
    <property type="component" value="Unassembled WGS sequence"/>
</dbReference>
<sequence>MSQCKIGFFNPNRPKEQQQQQQQQQAQQLPSTELKMAPLKYLASLSPLSSVLASPVPGFLPVRDRQLVLVLCNMLREEITDASYRADLHWSTVNTESALSAVANSWNSEAPGEGQLFLPFTMKVSNFFRGPEHMNCQDVGDGTRNTMVQCDDTFFPAGYLILNSFVAIHQVHQNRYNGLDSAMNQMQNSMGKFAETFAPQITDPSLIMREILSSFALAIGLGFCLQLEHSADLQNDLTEAMDAFVGRWMAAEADYANKIFSGAVGTLSDLHGLLRDGIQGAVPTGTDLATLKDETQKIVYTKMIPAAWKWHPASSLRLSSPRTTLVLALPRATLLATSTNLRRPKLILPGGTYDNFKGGAWGGVTLDDIVVSPWDEYKLNGNKNG</sequence>